<reference evidence="3" key="1">
    <citation type="journal article" date="2019" name="Int. J. Syst. Evol. Microbiol.">
        <title>The Global Catalogue of Microorganisms (GCM) 10K type strain sequencing project: providing services to taxonomists for standard genome sequencing and annotation.</title>
        <authorList>
            <consortium name="The Broad Institute Genomics Platform"/>
            <consortium name="The Broad Institute Genome Sequencing Center for Infectious Disease"/>
            <person name="Wu L."/>
            <person name="Ma J."/>
        </authorList>
    </citation>
    <scope>NUCLEOTIDE SEQUENCE [LARGE SCALE GENOMIC DNA]</scope>
    <source>
        <strain evidence="3">KCTC 12848</strain>
    </source>
</reference>
<dbReference type="EMBL" id="JBHUJD010000014">
    <property type="protein sequence ID" value="MFD2311143.1"/>
    <property type="molecule type" value="Genomic_DNA"/>
</dbReference>
<gene>
    <name evidence="2" type="ORF">ACFSKX_12015</name>
</gene>
<sequence length="192" mass="21277">MKWKLFLVFCLSISLQSKALSTTIRPLTFEKVVSRADLIATGFIYEAESAVRDSSERNSQEPLKYCARIERAVSGSLGSDSVCFLALAGLKVGVPYLLFLSKSEDVDSEGNPINYVGSLALEVAGPNPHHDSRVVRWEAIRHPIIPGLIEDKAVVDYQDASDVTNKRSIVVYSYFPLKDVEKVVRQLKASSR</sequence>
<evidence type="ECO:0000313" key="3">
    <source>
        <dbReference type="Proteomes" id="UP001597425"/>
    </source>
</evidence>
<organism evidence="2 3">
    <name type="scientific">Microbulbifer halophilus</name>
    <dbReference type="NCBI Taxonomy" id="453963"/>
    <lineage>
        <taxon>Bacteria</taxon>
        <taxon>Pseudomonadati</taxon>
        <taxon>Pseudomonadota</taxon>
        <taxon>Gammaproteobacteria</taxon>
        <taxon>Cellvibrionales</taxon>
        <taxon>Microbulbiferaceae</taxon>
        <taxon>Microbulbifer</taxon>
    </lineage>
</organism>
<keyword evidence="3" id="KW-1185">Reference proteome</keyword>
<evidence type="ECO:0000256" key="1">
    <source>
        <dbReference type="SAM" id="SignalP"/>
    </source>
</evidence>
<feature type="signal peptide" evidence="1">
    <location>
        <begin position="1"/>
        <end position="19"/>
    </location>
</feature>
<evidence type="ECO:0000313" key="2">
    <source>
        <dbReference type="EMBL" id="MFD2311143.1"/>
    </source>
</evidence>
<protein>
    <submittedName>
        <fullName evidence="2">Uncharacterized protein</fullName>
    </submittedName>
</protein>
<accession>A0ABW5EDG2</accession>
<feature type="chain" id="PRO_5046715633" evidence="1">
    <location>
        <begin position="20"/>
        <end position="192"/>
    </location>
</feature>
<name>A0ABW5EDG2_9GAMM</name>
<comment type="caution">
    <text evidence="2">The sequence shown here is derived from an EMBL/GenBank/DDBJ whole genome shotgun (WGS) entry which is preliminary data.</text>
</comment>
<dbReference type="Proteomes" id="UP001597425">
    <property type="component" value="Unassembled WGS sequence"/>
</dbReference>
<proteinExistence type="predicted"/>
<keyword evidence="1" id="KW-0732">Signal</keyword>
<dbReference type="RefSeq" id="WP_265721212.1">
    <property type="nucleotide sequence ID" value="NZ_JAPIVK010000009.1"/>
</dbReference>